<dbReference type="InterPro" id="IPR013103">
    <property type="entry name" value="RVT_2"/>
</dbReference>
<dbReference type="Pfam" id="PF07727">
    <property type="entry name" value="RVT_2"/>
    <property type="match status" value="1"/>
</dbReference>
<reference evidence="3" key="2">
    <citation type="submission" date="2025-08" db="UniProtKB">
        <authorList>
            <consortium name="RefSeq"/>
        </authorList>
    </citation>
    <scope>IDENTIFICATION</scope>
    <source>
        <tissue evidence="3">Leaf</tissue>
    </source>
</reference>
<dbReference type="GeneID" id="109132509"/>
<keyword evidence="2" id="KW-1185">Reference proteome</keyword>
<protein>
    <submittedName>
        <fullName evidence="3">Uncharacterized protein LOC109132509</fullName>
    </submittedName>
</protein>
<organism evidence="2 3">
    <name type="scientific">Camelina sativa</name>
    <name type="common">False flax</name>
    <name type="synonym">Myagrum sativum</name>
    <dbReference type="NCBI Taxonomy" id="90675"/>
    <lineage>
        <taxon>Eukaryota</taxon>
        <taxon>Viridiplantae</taxon>
        <taxon>Streptophyta</taxon>
        <taxon>Embryophyta</taxon>
        <taxon>Tracheophyta</taxon>
        <taxon>Spermatophyta</taxon>
        <taxon>Magnoliopsida</taxon>
        <taxon>eudicotyledons</taxon>
        <taxon>Gunneridae</taxon>
        <taxon>Pentapetalae</taxon>
        <taxon>rosids</taxon>
        <taxon>malvids</taxon>
        <taxon>Brassicales</taxon>
        <taxon>Brassicaceae</taxon>
        <taxon>Camelineae</taxon>
        <taxon>Camelina</taxon>
    </lineage>
</organism>
<reference evidence="2" key="1">
    <citation type="journal article" date="2014" name="Nat. Commun.">
        <title>The emerging biofuel crop Camelina sativa retains a highly undifferentiated hexaploid genome structure.</title>
        <authorList>
            <person name="Kagale S."/>
            <person name="Koh C."/>
            <person name="Nixon J."/>
            <person name="Bollina V."/>
            <person name="Clarke W.E."/>
            <person name="Tuteja R."/>
            <person name="Spillane C."/>
            <person name="Robinson S.J."/>
            <person name="Links M.G."/>
            <person name="Clarke C."/>
            <person name="Higgins E.E."/>
            <person name="Huebert T."/>
            <person name="Sharpe A.G."/>
            <person name="Parkin I.A."/>
        </authorList>
    </citation>
    <scope>NUCLEOTIDE SEQUENCE [LARGE SCALE GENOMIC DNA]</scope>
    <source>
        <strain evidence="2">cv. DH55</strain>
    </source>
</reference>
<dbReference type="PANTHER" id="PTHR11439">
    <property type="entry name" value="GAG-POL-RELATED RETROTRANSPOSON"/>
    <property type="match status" value="1"/>
</dbReference>
<gene>
    <name evidence="3" type="primary">LOC109132509</name>
</gene>
<dbReference type="InterPro" id="IPR043502">
    <property type="entry name" value="DNA/RNA_pol_sf"/>
</dbReference>
<dbReference type="RefSeq" id="XP_019099687.1">
    <property type="nucleotide sequence ID" value="XM_019244142.1"/>
</dbReference>
<name>A0ABM1RKZ9_CAMSA</name>
<sequence length="165" mass="19220">MNDAALYVMKKYKEIMIVSLYVDDLVITGNDPQLIEKFKEDMKLKFEMTDLGLLNYFLGMEIIQDVHGIFLSQEKFACNLIEKFGMKERKSVSSPLTPNDKKIKNDEEYGVPTKFRSVLGGLLYLCASRPDLMFASSYLSRYMTAPLMKHYQEVKRVRDIEGYWI</sequence>
<dbReference type="SUPFAM" id="SSF56672">
    <property type="entry name" value="DNA/RNA polymerases"/>
    <property type="match status" value="1"/>
</dbReference>
<feature type="domain" description="Reverse transcriptase Ty1/copia-type" evidence="1">
    <location>
        <begin position="5"/>
        <end position="96"/>
    </location>
</feature>
<evidence type="ECO:0000313" key="3">
    <source>
        <dbReference type="RefSeq" id="XP_019099687.1"/>
    </source>
</evidence>
<evidence type="ECO:0000259" key="1">
    <source>
        <dbReference type="Pfam" id="PF07727"/>
    </source>
</evidence>
<proteinExistence type="predicted"/>
<dbReference type="Proteomes" id="UP000694864">
    <property type="component" value="Chromosome 4"/>
</dbReference>
<dbReference type="PANTHER" id="PTHR11439:SF498">
    <property type="entry name" value="DNAK FAMILY PROTEIN"/>
    <property type="match status" value="1"/>
</dbReference>
<accession>A0ABM1RKZ9</accession>
<evidence type="ECO:0000313" key="2">
    <source>
        <dbReference type="Proteomes" id="UP000694864"/>
    </source>
</evidence>